<gene>
    <name evidence="2" type="ORF">B0H16DRAFT_1824389</name>
</gene>
<keyword evidence="3" id="KW-1185">Reference proteome</keyword>
<dbReference type="Proteomes" id="UP001215598">
    <property type="component" value="Unassembled WGS sequence"/>
</dbReference>
<feature type="compositionally biased region" description="Basic and acidic residues" evidence="1">
    <location>
        <begin position="323"/>
        <end position="334"/>
    </location>
</feature>
<organism evidence="2 3">
    <name type="scientific">Mycena metata</name>
    <dbReference type="NCBI Taxonomy" id="1033252"/>
    <lineage>
        <taxon>Eukaryota</taxon>
        <taxon>Fungi</taxon>
        <taxon>Dikarya</taxon>
        <taxon>Basidiomycota</taxon>
        <taxon>Agaricomycotina</taxon>
        <taxon>Agaricomycetes</taxon>
        <taxon>Agaricomycetidae</taxon>
        <taxon>Agaricales</taxon>
        <taxon>Marasmiineae</taxon>
        <taxon>Mycenaceae</taxon>
        <taxon>Mycena</taxon>
    </lineage>
</organism>
<feature type="region of interest" description="Disordered" evidence="1">
    <location>
        <begin position="1"/>
        <end position="75"/>
    </location>
</feature>
<comment type="caution">
    <text evidence="2">The sequence shown here is derived from an EMBL/GenBank/DDBJ whole genome shotgun (WGS) entry which is preliminary data.</text>
</comment>
<feature type="compositionally biased region" description="Low complexity" evidence="1">
    <location>
        <begin position="309"/>
        <end position="320"/>
    </location>
</feature>
<sequence>MSSSPTFEELLRMPLDPSPVKDPSPPRPEQSQVATAPGSPSPQTSSARPLQRRKRPAEDMSQLAEDVSREHKLSKSDHDVLVGFSKLGRAEQSISMMGTLLALGHRQRLLQPADTPWVVPKRLHAKIDEQASILMADPSLPSYRDAKIGASKLLMDLILANPTWGFNEQAQAELDAEDSLTTTISKVLIAKRNLVKSTIYSSLGKKPTDGGMSRPGALDVVELSTLILSKLKVRGRVDLRMCGRVAILRQLILEKSDAKYWGDVDKQLEGIRTQHPDAKTQSKWIKQCMLEPDLARYKHVDLRRLTAGPSVPAVPVAGPSRLPDADTGGHSDSD</sequence>
<feature type="compositionally biased region" description="Pro residues" evidence="1">
    <location>
        <begin position="16"/>
        <end position="28"/>
    </location>
</feature>
<feature type="region of interest" description="Disordered" evidence="1">
    <location>
        <begin position="309"/>
        <end position="334"/>
    </location>
</feature>
<accession>A0AAD7M9Y8</accession>
<reference evidence="2" key="1">
    <citation type="submission" date="2023-03" db="EMBL/GenBank/DDBJ databases">
        <title>Massive genome expansion in bonnet fungi (Mycena s.s.) driven by repeated elements and novel gene families across ecological guilds.</title>
        <authorList>
            <consortium name="Lawrence Berkeley National Laboratory"/>
            <person name="Harder C.B."/>
            <person name="Miyauchi S."/>
            <person name="Viragh M."/>
            <person name="Kuo A."/>
            <person name="Thoen E."/>
            <person name="Andreopoulos B."/>
            <person name="Lu D."/>
            <person name="Skrede I."/>
            <person name="Drula E."/>
            <person name="Henrissat B."/>
            <person name="Morin E."/>
            <person name="Kohler A."/>
            <person name="Barry K."/>
            <person name="LaButti K."/>
            <person name="Morin E."/>
            <person name="Salamov A."/>
            <person name="Lipzen A."/>
            <person name="Mereny Z."/>
            <person name="Hegedus B."/>
            <person name="Baldrian P."/>
            <person name="Stursova M."/>
            <person name="Weitz H."/>
            <person name="Taylor A."/>
            <person name="Grigoriev I.V."/>
            <person name="Nagy L.G."/>
            <person name="Martin F."/>
            <person name="Kauserud H."/>
        </authorList>
    </citation>
    <scope>NUCLEOTIDE SEQUENCE</scope>
    <source>
        <strain evidence="2">CBHHK182m</strain>
    </source>
</reference>
<name>A0AAD7M9Y8_9AGAR</name>
<dbReference type="EMBL" id="JARKIB010000446">
    <property type="protein sequence ID" value="KAJ7707164.1"/>
    <property type="molecule type" value="Genomic_DNA"/>
</dbReference>
<proteinExistence type="predicted"/>
<dbReference type="AlphaFoldDB" id="A0AAD7M9Y8"/>
<protein>
    <submittedName>
        <fullName evidence="2">Uncharacterized protein</fullName>
    </submittedName>
</protein>
<evidence type="ECO:0000313" key="3">
    <source>
        <dbReference type="Proteomes" id="UP001215598"/>
    </source>
</evidence>
<evidence type="ECO:0000313" key="2">
    <source>
        <dbReference type="EMBL" id="KAJ7707164.1"/>
    </source>
</evidence>
<evidence type="ECO:0000256" key="1">
    <source>
        <dbReference type="SAM" id="MobiDB-lite"/>
    </source>
</evidence>
<feature type="compositionally biased region" description="Basic and acidic residues" evidence="1">
    <location>
        <begin position="66"/>
        <end position="75"/>
    </location>
</feature>